<dbReference type="eggNOG" id="ENOG502S1CP">
    <property type="taxonomic scope" value="Eukaryota"/>
</dbReference>
<sequence>MSMLTWQRQLREDPYQQNPRPLFPERGASQSTSQHHEITASILFAIHALLTNQPNDILLHHLCFFHPTSRTRWSPNPPPTRITRSRAAKTGESSTTTRATKIVTAAAKAKSTATAPTRSTSAKRKTRSDDHEDEEHNEQTQESEPAVRPTRATRGRPKKTAEEPPAPAAREPSTSSTAPGRATRARATARKVSAAEPSAPKEEPPKPTRGRPRKVVQPAEGAPEKEAEPVKKTTRTRAAPVTAAKPAVKKTVTFQEPEKENIAPDASKKTADKSTTATGLRARPVRKPPVPKAPTRTTRNAAATTTKTEKTPLSPKKVTQIPMSQDYSEDELAGENTPPRPMMKSPTKPPASVLGSSKKLNLKPIEKSADSKEDQDGEGADAETLEDEVTNVLASPAKRLPPSPFRDTMKSPAKRVEGVSLKPASISTAEGVAPTPLKASLLQSPAKRPQSAIKPFALSTTGHEEKKLSNFKASLLQSPAKRPLSPIKGLAKPQEALEEMQSPATKPLLLSTPTALPPAKRSSEKLMEEETGHSDDEEEQLDEVAEAMLNESIHLEEPMQFPGRLSAVLPRHADPVFKKDMPDLEEPEEDLAQAEEVDVVESEEAPQEEEDFATEDMPEFDGEPMMLDDEDYFQPQAQSTLASQAAFNVPTGIFGLRQKDMDPYHSMDSDSDDELANSPRVSAVEKFVPLTPTPKAARRSNVMPRVSNVGFTPLAQKLNAWSAGSPTKGSKTPVAKTPQPSADAASVSGTPRAYDSPVRSTYFEDEMTVRADMEAQNEIEAAIEAEISAASEEIEFDDLMVTDEDMALAAEANEMSLMEPGQLDDIVNTSNSFEDTLSEASQEYGDENEVPVDPAMLNGASVPPTTPNRMINREFHTVSKVPLKAADESTPRPKKKRAASISRLPASRPTQNLNRSATVISYSPGKNKSEPQETAEPESAPVTPAKSDIWSSLGTPARTPHRNLSPGLLRGAVVFVDVHTTEGADASSIFVELLTQMGARCVKTWAWNPNAADNSDMSKVGITHVVFKDGGKRTMEKVRETNGIVHCVGVSWVLDCERKNEWLPEDEYSIDTSLVPRGGARRRKSMEPTALANQNGMLVPSPVKGGRDNKTAPNTPMNRRDSTVWMHTPSDEADDEEVDWEGLMSPVPVTPAPDALARYAANVTPETPGATDYDSSPTKTLLMQTCPPKNNAFAEMGDGILKREKDETVMQRLMAARRKSLQFAPKIGSPLAKAWR</sequence>
<dbReference type="PANTHER" id="PTHR14625:SF3">
    <property type="entry name" value="MICROCEPHALIN"/>
    <property type="match status" value="1"/>
</dbReference>
<dbReference type="EMBL" id="AMYD01003752">
    <property type="protein sequence ID" value="EQB45339.1"/>
    <property type="molecule type" value="Genomic_DNA"/>
</dbReference>
<comment type="caution">
    <text evidence="3">The sequence shown here is derived from an EMBL/GenBank/DDBJ whole genome shotgun (WGS) entry which is preliminary data.</text>
</comment>
<dbReference type="STRING" id="1237896.T0K0T9"/>
<feature type="compositionally biased region" description="Low complexity" evidence="1">
    <location>
        <begin position="502"/>
        <end position="520"/>
    </location>
</feature>
<dbReference type="InterPro" id="IPR017993">
    <property type="entry name" value="Atrophin-1"/>
</dbReference>
<dbReference type="CDD" id="cd17716">
    <property type="entry name" value="BRCT_microcephalin_rpt1"/>
    <property type="match status" value="1"/>
</dbReference>
<dbReference type="Proteomes" id="UP000015530">
    <property type="component" value="Unassembled WGS sequence"/>
</dbReference>
<feature type="domain" description="BRCT" evidence="2">
    <location>
        <begin position="964"/>
        <end position="1070"/>
    </location>
</feature>
<dbReference type="GO" id="GO:0000278">
    <property type="term" value="P:mitotic cell cycle"/>
    <property type="evidence" value="ECO:0007669"/>
    <property type="project" value="TreeGrafter"/>
</dbReference>
<feature type="region of interest" description="Disordered" evidence="1">
    <location>
        <begin position="1095"/>
        <end position="1123"/>
    </location>
</feature>
<feature type="compositionally biased region" description="Low complexity" evidence="1">
    <location>
        <begin position="93"/>
        <end position="120"/>
    </location>
</feature>
<organism evidence="3 4">
    <name type="scientific">Colletotrichum gloeosporioides (strain Cg-14)</name>
    <name type="common">Anthracnose fungus</name>
    <name type="synonym">Glomerella cingulata</name>
    <dbReference type="NCBI Taxonomy" id="1237896"/>
    <lineage>
        <taxon>Eukaryota</taxon>
        <taxon>Fungi</taxon>
        <taxon>Dikarya</taxon>
        <taxon>Ascomycota</taxon>
        <taxon>Pezizomycotina</taxon>
        <taxon>Sordariomycetes</taxon>
        <taxon>Hypocreomycetidae</taxon>
        <taxon>Glomerellales</taxon>
        <taxon>Glomerellaceae</taxon>
        <taxon>Colletotrichum</taxon>
        <taxon>Colletotrichum gloeosporioides species complex</taxon>
    </lineage>
</organism>
<dbReference type="PANTHER" id="PTHR14625">
    <property type="entry name" value="MICROCEPHALIN"/>
    <property type="match status" value="1"/>
</dbReference>
<feature type="compositionally biased region" description="Low complexity" evidence="1">
    <location>
        <begin position="273"/>
        <end position="282"/>
    </location>
</feature>
<name>T0K0T9_COLGC</name>
<dbReference type="PRINTS" id="PR01222">
    <property type="entry name" value="ATROPHIN"/>
</dbReference>
<proteinExistence type="predicted"/>
<feature type="compositionally biased region" description="Low complexity" evidence="1">
    <location>
        <begin position="236"/>
        <end position="253"/>
    </location>
</feature>
<feature type="compositionally biased region" description="Acidic residues" evidence="1">
    <location>
        <begin position="375"/>
        <end position="389"/>
    </location>
</feature>
<accession>T0K0T9</accession>
<feature type="compositionally biased region" description="Basic and acidic residues" evidence="1">
    <location>
        <begin position="364"/>
        <end position="374"/>
    </location>
</feature>
<feature type="compositionally biased region" description="Low complexity" evidence="1">
    <location>
        <begin position="168"/>
        <end position="182"/>
    </location>
</feature>
<feature type="region of interest" description="Disordered" evidence="1">
    <location>
        <begin position="1"/>
        <end position="34"/>
    </location>
</feature>
<dbReference type="InterPro" id="IPR036420">
    <property type="entry name" value="BRCT_dom_sf"/>
</dbReference>
<feature type="region of interest" description="Disordered" evidence="1">
    <location>
        <begin position="69"/>
        <end position="419"/>
    </location>
</feature>
<evidence type="ECO:0000259" key="2">
    <source>
        <dbReference type="PROSITE" id="PS50172"/>
    </source>
</evidence>
<evidence type="ECO:0000313" key="3">
    <source>
        <dbReference type="EMBL" id="EQB45339.1"/>
    </source>
</evidence>
<reference evidence="4" key="1">
    <citation type="journal article" date="2013" name="Mol. Plant Microbe Interact.">
        <title>Global aspects of pacC regulation of pathogenicity genes in Colletotrichum gloeosporioides as revealed by transcriptome analysis.</title>
        <authorList>
            <person name="Alkan N."/>
            <person name="Meng X."/>
            <person name="Friedlander G."/>
            <person name="Reuveni E."/>
            <person name="Sukno S."/>
            <person name="Sherman A."/>
            <person name="Thon M."/>
            <person name="Fluhr R."/>
            <person name="Prusky D."/>
        </authorList>
    </citation>
    <scope>NUCLEOTIDE SEQUENCE [LARGE SCALE GENOMIC DNA]</scope>
    <source>
        <strain evidence="4">Cg-14</strain>
    </source>
</reference>
<feature type="compositionally biased region" description="Basic and acidic residues" evidence="1">
    <location>
        <begin position="256"/>
        <end position="272"/>
    </location>
</feature>
<dbReference type="OMA" id="FTPGHNS"/>
<feature type="region of interest" description="Disordered" evidence="1">
    <location>
        <begin position="876"/>
        <end position="963"/>
    </location>
</feature>
<evidence type="ECO:0000256" key="1">
    <source>
        <dbReference type="SAM" id="MobiDB-lite"/>
    </source>
</evidence>
<gene>
    <name evidence="3" type="ORF">CGLO_15802</name>
</gene>
<feature type="compositionally biased region" description="Basic and acidic residues" evidence="1">
    <location>
        <begin position="521"/>
        <end position="534"/>
    </location>
</feature>
<dbReference type="HOGENOM" id="CLU_003029_0_0_1"/>
<feature type="compositionally biased region" description="Low complexity" evidence="1">
    <location>
        <begin position="293"/>
        <end position="317"/>
    </location>
</feature>
<dbReference type="Gene3D" id="3.40.50.10190">
    <property type="entry name" value="BRCT domain"/>
    <property type="match status" value="1"/>
</dbReference>
<dbReference type="InterPro" id="IPR022047">
    <property type="entry name" value="Microcephalin-like"/>
</dbReference>
<feature type="region of interest" description="Disordered" evidence="1">
    <location>
        <begin position="720"/>
        <end position="759"/>
    </location>
</feature>
<dbReference type="InterPro" id="IPR001357">
    <property type="entry name" value="BRCT_dom"/>
</dbReference>
<dbReference type="AlphaFoldDB" id="T0K0T9"/>
<feature type="compositionally biased region" description="Polar residues" evidence="1">
    <location>
        <begin position="908"/>
        <end position="926"/>
    </location>
</feature>
<feature type="region of interest" description="Disordered" evidence="1">
    <location>
        <begin position="577"/>
        <end position="627"/>
    </location>
</feature>
<dbReference type="OrthoDB" id="2384350at2759"/>
<feature type="region of interest" description="Disordered" evidence="1">
    <location>
        <begin position="440"/>
        <end position="539"/>
    </location>
</feature>
<feature type="compositionally biased region" description="Basic and acidic residues" evidence="1">
    <location>
        <begin position="222"/>
        <end position="231"/>
    </location>
</feature>
<feature type="compositionally biased region" description="Acidic residues" evidence="1">
    <location>
        <begin position="583"/>
        <end position="627"/>
    </location>
</feature>
<evidence type="ECO:0000313" key="4">
    <source>
        <dbReference type="Proteomes" id="UP000015530"/>
    </source>
</evidence>
<protein>
    <recommendedName>
        <fullName evidence="2">BRCT domain-containing protein</fullName>
    </recommendedName>
</protein>
<dbReference type="PROSITE" id="PS50172">
    <property type="entry name" value="BRCT"/>
    <property type="match status" value="1"/>
</dbReference>
<dbReference type="SUPFAM" id="SSF52113">
    <property type="entry name" value="BRCT domain"/>
    <property type="match status" value="1"/>
</dbReference>